<dbReference type="CDD" id="cd22201">
    <property type="entry name" value="cubilin_NTD"/>
    <property type="match status" value="1"/>
</dbReference>
<keyword evidence="15" id="KW-1133">Transmembrane helix</keyword>
<evidence type="ECO:0000256" key="24">
    <source>
        <dbReference type="ARBA" id="ARBA00023765"/>
    </source>
</evidence>
<dbReference type="PROSITE" id="PS01186">
    <property type="entry name" value="EGF_2"/>
    <property type="match status" value="1"/>
</dbReference>
<dbReference type="FunFam" id="2.10.25.10:FF:000260">
    <property type="entry name" value="Notch receptor 4"/>
    <property type="match status" value="1"/>
</dbReference>
<feature type="domain" description="CUB" evidence="30">
    <location>
        <begin position="774"/>
        <end position="887"/>
    </location>
</feature>
<feature type="domain" description="EGF-like" evidence="31">
    <location>
        <begin position="550"/>
        <end position="585"/>
    </location>
</feature>
<dbReference type="InterPro" id="IPR018097">
    <property type="entry name" value="EGF_Ca-bd_CS"/>
</dbReference>
<dbReference type="EMBL" id="OC864886">
    <property type="protein sequence ID" value="CAD7632011.1"/>
    <property type="molecule type" value="Genomic_DNA"/>
</dbReference>
<dbReference type="SMART" id="SM00181">
    <property type="entry name" value="EGF"/>
    <property type="match status" value="8"/>
</dbReference>
<feature type="domain" description="CUB" evidence="30">
    <location>
        <begin position="1236"/>
        <end position="1349"/>
    </location>
</feature>
<dbReference type="GO" id="GO:0016324">
    <property type="term" value="C:apical plasma membrane"/>
    <property type="evidence" value="ECO:0007669"/>
    <property type="project" value="UniProtKB-ARBA"/>
</dbReference>
<keyword evidence="16" id="KW-0443">Lipid metabolism</keyword>
<accession>A0A7R9L156</accession>
<gene>
    <name evidence="32" type="ORF">OSB1V03_LOCUS12418</name>
</gene>
<keyword evidence="6" id="KW-0153">Cholesterol metabolism</keyword>
<feature type="domain" description="EGF-like" evidence="31">
    <location>
        <begin position="280"/>
        <end position="316"/>
    </location>
</feature>
<dbReference type="InterPro" id="IPR000152">
    <property type="entry name" value="EGF-type_Asp/Asn_hydroxyl_site"/>
</dbReference>
<dbReference type="EMBL" id="CAJPIZ010010311">
    <property type="protein sequence ID" value="CAG2112441.1"/>
    <property type="molecule type" value="Genomic_DNA"/>
</dbReference>
<feature type="non-terminal residue" evidence="32">
    <location>
        <position position="1"/>
    </location>
</feature>
<evidence type="ECO:0000256" key="20">
    <source>
        <dbReference type="ARBA" id="ARBA00023180"/>
    </source>
</evidence>
<evidence type="ECO:0000256" key="14">
    <source>
        <dbReference type="ARBA" id="ARBA00022837"/>
    </source>
</evidence>
<dbReference type="Proteomes" id="UP000759131">
    <property type="component" value="Unassembled WGS sequence"/>
</dbReference>
<dbReference type="SMART" id="SM00179">
    <property type="entry name" value="EGF_CA"/>
    <property type="match status" value="7"/>
</dbReference>
<feature type="disulfide bond" evidence="28">
    <location>
        <begin position="774"/>
        <end position="801"/>
    </location>
</feature>
<evidence type="ECO:0000256" key="27">
    <source>
        <dbReference type="ARBA" id="ARBA00049703"/>
    </source>
</evidence>
<dbReference type="SMART" id="SM00042">
    <property type="entry name" value="CUB"/>
    <property type="match status" value="6"/>
</dbReference>
<evidence type="ECO:0000256" key="26">
    <source>
        <dbReference type="ARBA" id="ARBA00049611"/>
    </source>
</evidence>
<comment type="function">
    <text evidence="26">Endocytic receptor which plays a role in lipoprotein, vitamin and iron metabolism by facilitating their uptake. Acts together with LRP2 to mediate endocytosis of high-density lipoproteins, GC, hemoglobin, ALB, TF and SCGB1A1. Acts together with AMN to mediate endocytosis of the CBLIF-cobalamin complex. Binds to ALB, MB, Kappa and lambda-light chains, TF, hemoglobin, GC, SCGB1A1, APOA1, high density lipoprotein, and the CBLIF-cobalamin complex. Ligand binding requires calcium. Serves as important transporter in several absorptive epithelia, including intestine, renal proximal tubules and embryonic yolk sac. May play an important role in the development of the peri-implantation embryo through internalization of APOA1 and cholesterol. Binds to LGALS3 at the maternal-fetal interface.</text>
</comment>
<dbReference type="PROSITE" id="PS01187">
    <property type="entry name" value="EGF_CA"/>
    <property type="match status" value="2"/>
</dbReference>
<dbReference type="FunFam" id="2.10.25.10:FF:000429">
    <property type="entry name" value="Cubilin"/>
    <property type="match status" value="1"/>
</dbReference>
<protein>
    <recommendedName>
        <fullName evidence="25">Cubilin</fullName>
    </recommendedName>
</protein>
<comment type="subcellular location">
    <subcellularLocation>
        <location evidence="3">Cell membrane</location>
    </subcellularLocation>
    <subcellularLocation>
        <location evidence="2">Endosome</location>
    </subcellularLocation>
    <subcellularLocation>
        <location evidence="24">Lysosome membrane</location>
        <topology evidence="24">Peripheral membrane protein</topology>
    </subcellularLocation>
    <subcellularLocation>
        <location evidence="1">Membrane</location>
        <topology evidence="1">Single-pass membrane protein</topology>
    </subcellularLocation>
</comment>
<dbReference type="CDD" id="cd00054">
    <property type="entry name" value="EGF_CA"/>
    <property type="match status" value="6"/>
</dbReference>
<feature type="non-terminal residue" evidence="32">
    <location>
        <position position="1410"/>
    </location>
</feature>
<evidence type="ECO:0000256" key="18">
    <source>
        <dbReference type="ARBA" id="ARBA00023157"/>
    </source>
</evidence>
<dbReference type="InterPro" id="IPR049883">
    <property type="entry name" value="NOTCH1_EGF-like"/>
</dbReference>
<keyword evidence="13" id="KW-0967">Endosome</keyword>
<dbReference type="PANTHER" id="PTHR24251">
    <property type="entry name" value="OVOCHYMASE-RELATED"/>
    <property type="match status" value="1"/>
</dbReference>
<dbReference type="GO" id="GO:0031419">
    <property type="term" value="F:cobalamin binding"/>
    <property type="evidence" value="ECO:0007669"/>
    <property type="project" value="UniProtKB-KW"/>
</dbReference>
<dbReference type="Pfam" id="PF07645">
    <property type="entry name" value="EGF_CA"/>
    <property type="match status" value="3"/>
</dbReference>
<organism evidence="32">
    <name type="scientific">Medioppia subpectinata</name>
    <dbReference type="NCBI Taxonomy" id="1979941"/>
    <lineage>
        <taxon>Eukaryota</taxon>
        <taxon>Metazoa</taxon>
        <taxon>Ecdysozoa</taxon>
        <taxon>Arthropoda</taxon>
        <taxon>Chelicerata</taxon>
        <taxon>Arachnida</taxon>
        <taxon>Acari</taxon>
        <taxon>Acariformes</taxon>
        <taxon>Sarcoptiformes</taxon>
        <taxon>Oribatida</taxon>
        <taxon>Brachypylina</taxon>
        <taxon>Oppioidea</taxon>
        <taxon>Oppiidae</taxon>
        <taxon>Medioppia</taxon>
    </lineage>
</organism>
<dbReference type="InterPro" id="IPR000742">
    <property type="entry name" value="EGF"/>
</dbReference>
<dbReference type="PROSITE" id="PS00010">
    <property type="entry name" value="ASX_HYDROXYL"/>
    <property type="match status" value="3"/>
</dbReference>
<dbReference type="Pfam" id="PF00008">
    <property type="entry name" value="EGF"/>
    <property type="match status" value="3"/>
</dbReference>
<evidence type="ECO:0000256" key="4">
    <source>
        <dbReference type="ARBA" id="ARBA00022475"/>
    </source>
</evidence>
<comment type="subunit">
    <text evidence="27">Interacts with AMN. Component of the cubam complex composed of one CUBN trimer and one AMN chain. The cubam complex can dimerize. Interacts with LRP2 in a dual-receptor complex in a calcium-dependent manner. Found in a complex with PID1/PCLI1, LRP1 and CUBNI. Interacts with LRP1 and PID1/PCLI1.</text>
</comment>
<feature type="domain" description="EGF-like" evidence="31">
    <location>
        <begin position="318"/>
        <end position="359"/>
    </location>
</feature>
<evidence type="ECO:0000256" key="17">
    <source>
        <dbReference type="ARBA" id="ARBA00023136"/>
    </source>
</evidence>
<evidence type="ECO:0000256" key="11">
    <source>
        <dbReference type="ARBA" id="ARBA00022729"/>
    </source>
</evidence>
<proteinExistence type="predicted"/>
<name>A0A7R9L156_9ACAR</name>
<keyword evidence="19" id="KW-1207">Sterol metabolism</keyword>
<keyword evidence="14" id="KW-0106">Calcium</keyword>
<dbReference type="InterPro" id="IPR009030">
    <property type="entry name" value="Growth_fac_rcpt_cys_sf"/>
</dbReference>
<evidence type="ECO:0000256" key="22">
    <source>
        <dbReference type="ARBA" id="ARBA00023228"/>
    </source>
</evidence>
<evidence type="ECO:0000256" key="6">
    <source>
        <dbReference type="ARBA" id="ARBA00022548"/>
    </source>
</evidence>
<dbReference type="GO" id="GO:0007399">
    <property type="term" value="P:nervous system development"/>
    <property type="evidence" value="ECO:0007669"/>
    <property type="project" value="UniProtKB-ARBA"/>
</dbReference>
<keyword evidence="33" id="KW-1185">Reference proteome</keyword>
<feature type="disulfide bond" evidence="29">
    <location>
        <begin position="575"/>
        <end position="584"/>
    </location>
</feature>
<feature type="disulfide bond" evidence="29">
    <location>
        <begin position="306"/>
        <end position="315"/>
    </location>
</feature>
<sequence length="1410" mass="155748">TAEEYRRLLREEKERHIAEEYLRKRGIHNVEQLFPPAPQPTGEDVVKKTNDVAIDCDIDRVNEELLKELHDLKDTEEVIDETTIMSLIKKMNATFSSLTDELAAAQREEQFWRHKFMAGEEKFSKRKRNTDWTQTLAIISVHSSHSRPRIVVKDGHIIFETAINKNITFRSSGGGRITVDGQDMTRIAELARGANLDSMSGSKVAQLQDGVDQLKTQYSNLVSAVVEMRSKQLAFNDSTNKLNQILGTGSNALTPGTVRRALRKIQRIDTSLNQLTQLLEKNECDSNPCRNGGTCVDTYNGFICKCPTTWEGVTCDTDVNECLRFVGTELGCQNEATCQNTPGSYRCNCKANWFGIHCTEQHDDCSSASNEALCGHGTCLNQKRNIIGLPNYYCICDQGWTTSGHNPACVIDIDECADRKPQCSANPPVTCINAPGTFYCGPCPHGFTGNGYYCHDINECELNNGGCSQSPRVQCVNTVGSRICSSCPPGYNGNGITCDFVGTCHLNNGGCHPSAQCFENMAISSAFRQCRCPAGYIGSGIGPNGCVAQTGTTCTSNPCSHGSCIPSGNTFSCVCYAGYTGSLCDQEINECVPNPCQNGGTCTDQQNGFLCVCTDRYQGTTCSELRQTCGGSFSTEAGSISFPTDPNDVYPNRTCGGSFSTEAGSISFPTDPNDVYPNRVSCAWRLTTTTGKVLNVTFRMFNLESTPDCSFDFLQIHDGPNAGAHSLGRFCGTNLPKEGTIITTHHQMYLWFRSDHSITHEGFQLVWNTTEPVCGGELEEKEYGSINSPGYPGKYAHNRDCYWLVRVPLGKRIQFHFATLQIERHPDCSFDYVEVFDGQRDVDVVLGKYCNSTTPPPLISSGPFALIHFHSDDSMSDNGFHITYSSVPGIPGCGGTLTSEKGSFNSPNFPDKYENNVICDWIIRIHPLERIEIRFTLFDLENHNKCNFDYLEIREGDNSEAPLINRLCGQEMPRSIVSKGNKLWIKFRADSSFTGQGFRAEYSTVCGGLYTDTEGVITSPFFPDPYPSDRKCLYHIVLPMGSLVQLSFLHFDVEGSIDCTYDYLEIRESNENGTNLGRYCGAILPETTTSKYNELWLKFGTDGSVSNHGFHANYSSIDIGCGGVLTTNHGSLTTPNHPNFYPHSAQCSWLIRADIGFVVRLTFTVFALESHRNCSYDFVEIKDSNNALIGRYCGNRLPPVLTSTGNQLFVSFKSDRRRAQEGFAAAYAFLDVTHSCGGNYFTDSGIIRSPGYPTANYPPQRDCVWLLEVDNGRQIVLNVTDFELEGGSGCRFDFLEIRNGREERSPLIGSFCGKTIPQTITSHGHVLYLRFKSDRTMSAKGFEITYDSGTTGCGGLLTTQTGSVESPGYPQPYAHNAECVWLISVSKGSTISLTISDMDIEAHSTCRFDY</sequence>
<evidence type="ECO:0000256" key="28">
    <source>
        <dbReference type="PROSITE-ProRule" id="PRU00059"/>
    </source>
</evidence>
<feature type="domain" description="CUB" evidence="30">
    <location>
        <begin position="655"/>
        <end position="770"/>
    </location>
</feature>
<feature type="disulfide bond" evidence="29">
    <location>
        <begin position="554"/>
        <end position="564"/>
    </location>
</feature>
<feature type="disulfide bond" evidence="28">
    <location>
        <begin position="655"/>
        <end position="682"/>
    </location>
</feature>
<keyword evidence="4" id="KW-1003">Cell membrane</keyword>
<dbReference type="PROSITE" id="PS01180">
    <property type="entry name" value="CUB"/>
    <property type="match status" value="7"/>
</dbReference>
<keyword evidence="9" id="KW-0165">Cleavage on pair of basic residues</keyword>
<dbReference type="InterPro" id="IPR000859">
    <property type="entry name" value="CUB_dom"/>
</dbReference>
<keyword evidence="18 29" id="KW-1015">Disulfide bond</keyword>
<evidence type="ECO:0000256" key="25">
    <source>
        <dbReference type="ARBA" id="ARBA00023878"/>
    </source>
</evidence>
<evidence type="ECO:0000313" key="32">
    <source>
        <dbReference type="EMBL" id="CAD7632011.1"/>
    </source>
</evidence>
<evidence type="ECO:0000259" key="31">
    <source>
        <dbReference type="PROSITE" id="PS50026"/>
    </source>
</evidence>
<evidence type="ECO:0000256" key="5">
    <source>
        <dbReference type="ARBA" id="ARBA00022536"/>
    </source>
</evidence>
<dbReference type="GO" id="GO:0005765">
    <property type="term" value="C:lysosomal membrane"/>
    <property type="evidence" value="ECO:0007669"/>
    <property type="project" value="UniProtKB-SubCell"/>
</dbReference>
<dbReference type="FunFam" id="2.60.120.290:FF:000060">
    <property type="entry name" value="Cubilin homolog"/>
    <property type="match status" value="1"/>
</dbReference>
<evidence type="ECO:0000256" key="13">
    <source>
        <dbReference type="ARBA" id="ARBA00022753"/>
    </source>
</evidence>
<dbReference type="GO" id="GO:0120025">
    <property type="term" value="C:plasma membrane bounded cell projection"/>
    <property type="evidence" value="ECO:0007669"/>
    <property type="project" value="UniProtKB-ARBA"/>
</dbReference>
<feature type="domain" description="CUB" evidence="30">
    <location>
        <begin position="893"/>
        <end position="1005"/>
    </location>
</feature>
<evidence type="ECO:0000256" key="7">
    <source>
        <dbReference type="ARBA" id="ARBA00022553"/>
    </source>
</evidence>
<dbReference type="InterPro" id="IPR035914">
    <property type="entry name" value="Sperma_CUB_dom_sf"/>
</dbReference>
<keyword evidence="17" id="KW-0472">Membrane</keyword>
<dbReference type="GO" id="GO:0005509">
    <property type="term" value="F:calcium ion binding"/>
    <property type="evidence" value="ECO:0007669"/>
    <property type="project" value="InterPro"/>
</dbReference>
<evidence type="ECO:0000256" key="12">
    <source>
        <dbReference type="ARBA" id="ARBA00022737"/>
    </source>
</evidence>
<feature type="domain" description="CUB" evidence="30">
    <location>
        <begin position="1121"/>
        <end position="1230"/>
    </location>
</feature>
<reference evidence="32" key="1">
    <citation type="submission" date="2020-11" db="EMBL/GenBank/DDBJ databases">
        <authorList>
            <person name="Tran Van P."/>
        </authorList>
    </citation>
    <scope>NUCLEOTIDE SEQUENCE</scope>
</reference>
<evidence type="ECO:0000256" key="16">
    <source>
        <dbReference type="ARBA" id="ARBA00023098"/>
    </source>
</evidence>
<evidence type="ECO:0000256" key="29">
    <source>
        <dbReference type="PROSITE-ProRule" id="PRU00076"/>
    </source>
</evidence>
<evidence type="ECO:0000256" key="2">
    <source>
        <dbReference type="ARBA" id="ARBA00004177"/>
    </source>
</evidence>
<feature type="disulfide bond" evidence="29">
    <location>
        <begin position="349"/>
        <end position="358"/>
    </location>
</feature>
<dbReference type="Pfam" id="PF00431">
    <property type="entry name" value="CUB"/>
    <property type="match status" value="7"/>
</dbReference>
<dbReference type="FunFam" id="2.10.25.10:FF:000143">
    <property type="entry name" value="Protein crumbs 1"/>
    <property type="match status" value="1"/>
</dbReference>
<evidence type="ECO:0000256" key="1">
    <source>
        <dbReference type="ARBA" id="ARBA00004167"/>
    </source>
</evidence>
<dbReference type="FunFam" id="2.60.120.290:FF:000013">
    <property type="entry name" value="Membrane frizzled-related protein"/>
    <property type="match status" value="5"/>
</dbReference>
<dbReference type="GO" id="GO:0005768">
    <property type="term" value="C:endosome"/>
    <property type="evidence" value="ECO:0007669"/>
    <property type="project" value="UniProtKB-SubCell"/>
</dbReference>
<dbReference type="SUPFAM" id="SSF57196">
    <property type="entry name" value="EGF/Laminin"/>
    <property type="match status" value="4"/>
</dbReference>
<feature type="domain" description="CUB" evidence="30">
    <location>
        <begin position="1353"/>
        <end position="1410"/>
    </location>
</feature>
<dbReference type="FunFam" id="2.10.25.10:FF:000379">
    <property type="entry name" value="Cubilin"/>
    <property type="match status" value="1"/>
</dbReference>
<keyword evidence="11" id="KW-0732">Signal</keyword>
<dbReference type="InterPro" id="IPR001881">
    <property type="entry name" value="EGF-like_Ca-bd_dom"/>
</dbReference>
<dbReference type="PANTHER" id="PTHR24251:SF37">
    <property type="entry name" value="CUB DOMAIN-CONTAINING PROTEIN"/>
    <property type="match status" value="1"/>
</dbReference>
<feature type="disulfide bond" evidence="29">
    <location>
        <begin position="613"/>
        <end position="622"/>
    </location>
</feature>
<evidence type="ECO:0000256" key="21">
    <source>
        <dbReference type="ARBA" id="ARBA00023221"/>
    </source>
</evidence>
<keyword evidence="22" id="KW-0458">Lysosome</keyword>
<keyword evidence="21" id="KW-0753">Steroid metabolism</keyword>
<keyword evidence="8" id="KW-0846">Cobalamin</keyword>
<evidence type="ECO:0000256" key="15">
    <source>
        <dbReference type="ARBA" id="ARBA00022989"/>
    </source>
</evidence>
<evidence type="ECO:0000256" key="9">
    <source>
        <dbReference type="ARBA" id="ARBA00022685"/>
    </source>
</evidence>
<keyword evidence="20" id="KW-0325">Glycoprotein</keyword>
<feature type="disulfide bond" evidence="28">
    <location>
        <begin position="1236"/>
        <end position="1263"/>
    </location>
</feature>
<dbReference type="Gene3D" id="2.10.25.10">
    <property type="entry name" value="Laminin"/>
    <property type="match status" value="7"/>
</dbReference>
<evidence type="ECO:0000256" key="19">
    <source>
        <dbReference type="ARBA" id="ARBA00023166"/>
    </source>
</evidence>
<comment type="caution">
    <text evidence="29">Lacks conserved residue(s) required for the propagation of feature annotation.</text>
</comment>
<dbReference type="Gene3D" id="2.60.120.290">
    <property type="entry name" value="Spermadhesin, CUB domain"/>
    <property type="match status" value="7"/>
</dbReference>
<evidence type="ECO:0000313" key="33">
    <source>
        <dbReference type="Proteomes" id="UP000759131"/>
    </source>
</evidence>
<dbReference type="PROSITE" id="PS00022">
    <property type="entry name" value="EGF_1"/>
    <property type="match status" value="4"/>
</dbReference>
<dbReference type="FunFam" id="2.10.25.10:FF:000247">
    <property type="entry name" value="Delta/notch like EGF repeat containing"/>
    <property type="match status" value="1"/>
</dbReference>
<keyword evidence="7" id="KW-0597">Phosphoprotein</keyword>
<dbReference type="SUPFAM" id="SSF49854">
    <property type="entry name" value="Spermadhesin, CUB domain"/>
    <property type="match status" value="7"/>
</dbReference>
<evidence type="ECO:0000256" key="10">
    <source>
        <dbReference type="ARBA" id="ARBA00022692"/>
    </source>
</evidence>
<keyword evidence="23" id="KW-0170">Cobalt</keyword>
<evidence type="ECO:0000256" key="23">
    <source>
        <dbReference type="ARBA" id="ARBA00023285"/>
    </source>
</evidence>
<feature type="domain" description="CUB" evidence="30">
    <location>
        <begin position="1006"/>
        <end position="1117"/>
    </location>
</feature>
<dbReference type="SUPFAM" id="SSF57184">
    <property type="entry name" value="Growth factor receptor domain"/>
    <property type="match status" value="1"/>
</dbReference>
<dbReference type="GO" id="GO:0008203">
    <property type="term" value="P:cholesterol metabolic process"/>
    <property type="evidence" value="ECO:0007669"/>
    <property type="project" value="UniProtKB-KW"/>
</dbReference>
<dbReference type="PROSITE" id="PS50026">
    <property type="entry name" value="EGF_3"/>
    <property type="match status" value="4"/>
</dbReference>
<dbReference type="OrthoDB" id="6512949at2759"/>
<feature type="domain" description="EGF-like" evidence="31">
    <location>
        <begin position="587"/>
        <end position="623"/>
    </location>
</feature>
<evidence type="ECO:0000259" key="30">
    <source>
        <dbReference type="PROSITE" id="PS01180"/>
    </source>
</evidence>
<evidence type="ECO:0000256" key="8">
    <source>
        <dbReference type="ARBA" id="ARBA00022628"/>
    </source>
</evidence>
<evidence type="ECO:0000256" key="3">
    <source>
        <dbReference type="ARBA" id="ARBA00004236"/>
    </source>
</evidence>
<keyword evidence="12" id="KW-0677">Repeat</keyword>
<keyword evidence="5 29" id="KW-0245">EGF-like domain</keyword>
<keyword evidence="10" id="KW-0812">Transmembrane</keyword>
<dbReference type="CDD" id="cd00041">
    <property type="entry name" value="CUB"/>
    <property type="match status" value="7"/>
</dbReference>